<evidence type="ECO:0000313" key="3">
    <source>
        <dbReference type="Proteomes" id="UP000000463"/>
    </source>
</evidence>
<evidence type="ECO:0000256" key="1">
    <source>
        <dbReference type="SAM" id="Phobius"/>
    </source>
</evidence>
<proteinExistence type="predicted"/>
<dbReference type="Proteomes" id="UP000000463">
    <property type="component" value="Segment"/>
</dbReference>
<sequence length="158" mass="17184">MTRDEVQQANKQAATNRIIRLSITGVVLALLAGGGILVGCPAANVYYKQMDGKAAYEKAVQDRRIKVLEAQAARDSAKLYAEAEIERAKGTEKANEIMQNGLGGPENYLRWSYIHMLEETAGKGDRQIIYIPTEGAMPVIEAGRAVTPTVRVAVPPKD</sequence>
<evidence type="ECO:0000313" key="2">
    <source>
        <dbReference type="EMBL" id="AFU88125.1"/>
    </source>
</evidence>
<evidence type="ECO:0008006" key="4">
    <source>
        <dbReference type="Google" id="ProtNLM"/>
    </source>
</evidence>
<dbReference type="EMBL" id="JX100810">
    <property type="protein sequence ID" value="AFU88125.1"/>
    <property type="molecule type" value="Genomic_DNA"/>
</dbReference>
<organism evidence="2 3">
    <name type="scientific">Caulobacter phage CcrColossus</name>
    <dbReference type="NCBI Taxonomy" id="1211640"/>
    <lineage>
        <taxon>Viruses</taxon>
        <taxon>Duplodnaviria</taxon>
        <taxon>Heunggongvirae</taxon>
        <taxon>Uroviricota</taxon>
        <taxon>Caudoviricetes</taxon>
        <taxon>Jeanschmidtviridae</taxon>
        <taxon>Colossusvirus</taxon>
        <taxon>Colossusvirus colossus</taxon>
    </lineage>
</organism>
<keyword evidence="1" id="KW-1133">Transmembrane helix</keyword>
<reference evidence="2 3" key="1">
    <citation type="journal article" date="2012" name="BMC Genomics">
        <title>The Caulobacter crescentus phage phiCbK: genomics of a canonical phage.</title>
        <authorList>
            <person name="Gill J.J."/>
            <person name="Berry J.D."/>
            <person name="Russell W.K."/>
            <person name="Lessor L."/>
            <person name="Escobar Garcia D.A."/>
            <person name="Hernandez D."/>
            <person name="Kane A."/>
            <person name="Keene J."/>
            <person name="Maddox M."/>
            <person name="Martin R."/>
            <person name="Mohan S."/>
            <person name="Thorn A.M."/>
            <person name="Russell D.H."/>
            <person name="Young R."/>
        </authorList>
    </citation>
    <scope>NUCLEOTIDE SEQUENCE [LARGE SCALE GENOMIC DNA]</scope>
</reference>
<gene>
    <name evidence="2" type="ORF">CcrColossus_gp255</name>
</gene>
<name>K4JUU3_9CAUD</name>
<dbReference type="KEGG" id="vg:13995183"/>
<protein>
    <recommendedName>
        <fullName evidence="4">Membrane protease subunit</fullName>
    </recommendedName>
</protein>
<accession>K4JUU3</accession>
<feature type="transmembrane region" description="Helical" evidence="1">
    <location>
        <begin position="21"/>
        <end position="47"/>
    </location>
</feature>
<dbReference type="GeneID" id="13995183"/>
<keyword evidence="1" id="KW-0812">Transmembrane</keyword>
<dbReference type="OrthoDB" id="27319at10239"/>
<keyword evidence="3" id="KW-1185">Reference proteome</keyword>
<keyword evidence="1" id="KW-0472">Membrane</keyword>
<dbReference type="RefSeq" id="YP_006988489.1">
    <property type="nucleotide sequence ID" value="NC_019406.1"/>
</dbReference>